<dbReference type="InterPro" id="IPR001647">
    <property type="entry name" value="HTH_TetR"/>
</dbReference>
<keyword evidence="2 4" id="KW-0238">DNA-binding</keyword>
<dbReference type="SUPFAM" id="SSF46689">
    <property type="entry name" value="Homeodomain-like"/>
    <property type="match status" value="1"/>
</dbReference>
<protein>
    <submittedName>
        <fullName evidence="6">TetR/AcrR family transcriptional regulator</fullName>
    </submittedName>
</protein>
<dbReference type="PANTHER" id="PTHR30055:SF234">
    <property type="entry name" value="HTH-TYPE TRANSCRIPTIONAL REGULATOR BETI"/>
    <property type="match status" value="1"/>
</dbReference>
<keyword evidence="7" id="KW-1185">Reference proteome</keyword>
<dbReference type="RefSeq" id="WP_117358003.1">
    <property type="nucleotide sequence ID" value="NZ_QURH01000249.1"/>
</dbReference>
<dbReference type="GO" id="GO:0000976">
    <property type="term" value="F:transcription cis-regulatory region binding"/>
    <property type="evidence" value="ECO:0007669"/>
    <property type="project" value="TreeGrafter"/>
</dbReference>
<dbReference type="Gene3D" id="1.10.357.10">
    <property type="entry name" value="Tetracycline Repressor, domain 2"/>
    <property type="match status" value="1"/>
</dbReference>
<comment type="caution">
    <text evidence="6">The sequence shown here is derived from an EMBL/GenBank/DDBJ whole genome shotgun (WGS) entry which is preliminary data.</text>
</comment>
<evidence type="ECO:0000256" key="3">
    <source>
        <dbReference type="ARBA" id="ARBA00023163"/>
    </source>
</evidence>
<dbReference type="Gene3D" id="1.10.10.60">
    <property type="entry name" value="Homeodomain-like"/>
    <property type="match status" value="1"/>
</dbReference>
<dbReference type="PANTHER" id="PTHR30055">
    <property type="entry name" value="HTH-TYPE TRANSCRIPTIONAL REGULATOR RUTR"/>
    <property type="match status" value="1"/>
</dbReference>
<gene>
    <name evidence="6" type="ORF">DZF91_14545</name>
</gene>
<evidence type="ECO:0000313" key="6">
    <source>
        <dbReference type="EMBL" id="RFU40933.1"/>
    </source>
</evidence>
<organism evidence="6 7">
    <name type="scientific">Actinomadura logoneensis</name>
    <dbReference type="NCBI Taxonomy" id="2293572"/>
    <lineage>
        <taxon>Bacteria</taxon>
        <taxon>Bacillati</taxon>
        <taxon>Actinomycetota</taxon>
        <taxon>Actinomycetes</taxon>
        <taxon>Streptosporangiales</taxon>
        <taxon>Thermomonosporaceae</taxon>
        <taxon>Actinomadura</taxon>
    </lineage>
</organism>
<evidence type="ECO:0000256" key="2">
    <source>
        <dbReference type="ARBA" id="ARBA00023125"/>
    </source>
</evidence>
<dbReference type="InterPro" id="IPR041347">
    <property type="entry name" value="MftR_C"/>
</dbReference>
<reference evidence="6 7" key="1">
    <citation type="submission" date="2018-08" db="EMBL/GenBank/DDBJ databases">
        <title>Actinomadura jelena sp. nov., a novel Actinomycete isolated from soil in Chad.</title>
        <authorList>
            <person name="Shi L."/>
        </authorList>
    </citation>
    <scope>NUCLEOTIDE SEQUENCE [LARGE SCALE GENOMIC DNA]</scope>
    <source>
        <strain evidence="6 7">NEAU-G17</strain>
    </source>
</reference>
<evidence type="ECO:0000259" key="5">
    <source>
        <dbReference type="PROSITE" id="PS50977"/>
    </source>
</evidence>
<dbReference type="InterPro" id="IPR009057">
    <property type="entry name" value="Homeodomain-like_sf"/>
</dbReference>
<dbReference type="EMBL" id="QURH01000249">
    <property type="protein sequence ID" value="RFU40933.1"/>
    <property type="molecule type" value="Genomic_DNA"/>
</dbReference>
<dbReference type="Pfam" id="PF00440">
    <property type="entry name" value="TetR_N"/>
    <property type="match status" value="1"/>
</dbReference>
<evidence type="ECO:0000256" key="1">
    <source>
        <dbReference type="ARBA" id="ARBA00023015"/>
    </source>
</evidence>
<accession>A0A372JLL2</accession>
<dbReference type="InterPro" id="IPR050109">
    <property type="entry name" value="HTH-type_TetR-like_transc_reg"/>
</dbReference>
<keyword evidence="3" id="KW-0804">Transcription</keyword>
<keyword evidence="1" id="KW-0805">Transcription regulation</keyword>
<feature type="domain" description="HTH tetR-type" evidence="5">
    <location>
        <begin position="26"/>
        <end position="86"/>
    </location>
</feature>
<dbReference type="PROSITE" id="PS50977">
    <property type="entry name" value="HTH_TETR_2"/>
    <property type="match status" value="1"/>
</dbReference>
<dbReference type="PRINTS" id="PR00455">
    <property type="entry name" value="HTHTETR"/>
</dbReference>
<evidence type="ECO:0000313" key="7">
    <source>
        <dbReference type="Proteomes" id="UP000261811"/>
    </source>
</evidence>
<dbReference type="GO" id="GO:0003700">
    <property type="term" value="F:DNA-binding transcription factor activity"/>
    <property type="evidence" value="ECO:0007669"/>
    <property type="project" value="TreeGrafter"/>
</dbReference>
<evidence type="ECO:0000256" key="4">
    <source>
        <dbReference type="PROSITE-ProRule" id="PRU00335"/>
    </source>
</evidence>
<dbReference type="Proteomes" id="UP000261811">
    <property type="component" value="Unassembled WGS sequence"/>
</dbReference>
<dbReference type="AlphaFoldDB" id="A0A372JLL2"/>
<proteinExistence type="predicted"/>
<dbReference type="OrthoDB" id="155497at2"/>
<feature type="DNA-binding region" description="H-T-H motif" evidence="4">
    <location>
        <begin position="49"/>
        <end position="68"/>
    </location>
</feature>
<sequence length="230" mass="25768">MGKQTAPDDPRRTAEPQIGLRERKKQETRRRIADIATGLFMMRGFDNVTIADVARNADVSVNTVFNYFHTKEDLFFDRQEEIITRVTEALHDRRPGESVVAFYRRSFLEGLRQGSYQTGFHEGSEVWARTVRDSPALTARQREIGQAAQDVLARALAEEVGADPDDATPRIVAAMIMSAQWTLVNEIIERKLAGETLEEMRDSVEAAAVRAFDLLEHGIGDYGLSPVSGD</sequence>
<name>A0A372JLL2_9ACTN</name>
<dbReference type="Pfam" id="PF17754">
    <property type="entry name" value="TetR_C_14"/>
    <property type="match status" value="1"/>
</dbReference>